<sequence>MYTAPLVRGRIYLLHLLQAVCTLVRSTRSGSENPKATGCYDVHAMFGVRGEAWALERGRRHRLLVHFAAHGLRTVSRTVSSRVTRFRLLFVCCGSHNFFLLCLFGDVSPFCVLMHGIMTQFVSAISLHEPSYVCLLLPVPCAFMFRSTCNPIDGSSQIFLYTSVVTTKLCTAASHWSIFLVNMIAESYKLSRPEVQWELG</sequence>
<feature type="chain" id="PRO_5043519290" description="Secreted protein" evidence="1">
    <location>
        <begin position="30"/>
        <end position="200"/>
    </location>
</feature>
<dbReference type="AlphaFoldDB" id="A0AAW0CIJ4"/>
<protein>
    <recommendedName>
        <fullName evidence="4">Secreted protein</fullName>
    </recommendedName>
</protein>
<accession>A0AAW0CIJ4</accession>
<reference evidence="2 3" key="1">
    <citation type="journal article" date="2024" name="J Genomics">
        <title>Draft genome sequencing and assembly of Favolaschia claudopus CIRM-BRFM 2984 isolated from oak limbs.</title>
        <authorList>
            <person name="Navarro D."/>
            <person name="Drula E."/>
            <person name="Chaduli D."/>
            <person name="Cazenave R."/>
            <person name="Ahrendt S."/>
            <person name="Wang J."/>
            <person name="Lipzen A."/>
            <person name="Daum C."/>
            <person name="Barry K."/>
            <person name="Grigoriev I.V."/>
            <person name="Favel A."/>
            <person name="Rosso M.N."/>
            <person name="Martin F."/>
        </authorList>
    </citation>
    <scope>NUCLEOTIDE SEQUENCE [LARGE SCALE GENOMIC DNA]</scope>
    <source>
        <strain evidence="2 3">CIRM-BRFM 2984</strain>
    </source>
</reference>
<gene>
    <name evidence="2" type="ORF">R3P38DRAFT_2900387</name>
</gene>
<evidence type="ECO:0000313" key="2">
    <source>
        <dbReference type="EMBL" id="KAK7039558.1"/>
    </source>
</evidence>
<keyword evidence="3" id="KW-1185">Reference proteome</keyword>
<dbReference type="Proteomes" id="UP001362999">
    <property type="component" value="Unassembled WGS sequence"/>
</dbReference>
<feature type="signal peptide" evidence="1">
    <location>
        <begin position="1"/>
        <end position="29"/>
    </location>
</feature>
<organism evidence="2 3">
    <name type="scientific">Favolaschia claudopus</name>
    <dbReference type="NCBI Taxonomy" id="2862362"/>
    <lineage>
        <taxon>Eukaryota</taxon>
        <taxon>Fungi</taxon>
        <taxon>Dikarya</taxon>
        <taxon>Basidiomycota</taxon>
        <taxon>Agaricomycotina</taxon>
        <taxon>Agaricomycetes</taxon>
        <taxon>Agaricomycetidae</taxon>
        <taxon>Agaricales</taxon>
        <taxon>Marasmiineae</taxon>
        <taxon>Mycenaceae</taxon>
        <taxon>Favolaschia</taxon>
    </lineage>
</organism>
<name>A0AAW0CIJ4_9AGAR</name>
<proteinExistence type="predicted"/>
<comment type="caution">
    <text evidence="2">The sequence shown here is derived from an EMBL/GenBank/DDBJ whole genome shotgun (WGS) entry which is preliminary data.</text>
</comment>
<dbReference type="EMBL" id="JAWWNJ010000016">
    <property type="protein sequence ID" value="KAK7039558.1"/>
    <property type="molecule type" value="Genomic_DNA"/>
</dbReference>
<evidence type="ECO:0000256" key="1">
    <source>
        <dbReference type="SAM" id="SignalP"/>
    </source>
</evidence>
<keyword evidence="1" id="KW-0732">Signal</keyword>
<evidence type="ECO:0008006" key="4">
    <source>
        <dbReference type="Google" id="ProtNLM"/>
    </source>
</evidence>
<evidence type="ECO:0000313" key="3">
    <source>
        <dbReference type="Proteomes" id="UP001362999"/>
    </source>
</evidence>